<dbReference type="AlphaFoldDB" id="A0A0F9N5Y0"/>
<dbReference type="EMBL" id="LAZR01003755">
    <property type="protein sequence ID" value="KKN15025.1"/>
    <property type="molecule type" value="Genomic_DNA"/>
</dbReference>
<name>A0A0F9N5Y0_9ZZZZ</name>
<protein>
    <submittedName>
        <fullName evidence="1">Uncharacterized protein</fullName>
    </submittedName>
</protein>
<comment type="caution">
    <text evidence="1">The sequence shown here is derived from an EMBL/GenBank/DDBJ whole genome shotgun (WGS) entry which is preliminary data.</text>
</comment>
<organism evidence="1">
    <name type="scientific">marine sediment metagenome</name>
    <dbReference type="NCBI Taxonomy" id="412755"/>
    <lineage>
        <taxon>unclassified sequences</taxon>
        <taxon>metagenomes</taxon>
        <taxon>ecological metagenomes</taxon>
    </lineage>
</organism>
<gene>
    <name evidence="1" type="ORF">LCGC14_0990270</name>
</gene>
<evidence type="ECO:0000313" key="1">
    <source>
        <dbReference type="EMBL" id="KKN15025.1"/>
    </source>
</evidence>
<proteinExistence type="predicted"/>
<sequence length="110" mass="12678">MNNFMKEVVKAYLKTIIRFVGARWISPRDTKDDPECAVMEVELDLTPDALNFLGAFIMLLARYDPRVNTDHPVFQYLGERAEERENAEVTFLISLKERKPAEAEKNATDV</sequence>
<reference evidence="1" key="1">
    <citation type="journal article" date="2015" name="Nature">
        <title>Complex archaea that bridge the gap between prokaryotes and eukaryotes.</title>
        <authorList>
            <person name="Spang A."/>
            <person name="Saw J.H."/>
            <person name="Jorgensen S.L."/>
            <person name="Zaremba-Niedzwiedzka K."/>
            <person name="Martijn J."/>
            <person name="Lind A.E."/>
            <person name="van Eijk R."/>
            <person name="Schleper C."/>
            <person name="Guy L."/>
            <person name="Ettema T.J."/>
        </authorList>
    </citation>
    <scope>NUCLEOTIDE SEQUENCE</scope>
</reference>
<accession>A0A0F9N5Y0</accession>